<organism evidence="1 2">
    <name type="scientific">Actibacterium atlanticum</name>
    <dbReference type="NCBI Taxonomy" id="1461693"/>
    <lineage>
        <taxon>Bacteria</taxon>
        <taxon>Pseudomonadati</taxon>
        <taxon>Pseudomonadota</taxon>
        <taxon>Alphaproteobacteria</taxon>
        <taxon>Rhodobacterales</taxon>
        <taxon>Roseobacteraceae</taxon>
        <taxon>Actibacterium</taxon>
    </lineage>
</organism>
<comment type="caution">
    <text evidence="1">The sequence shown here is derived from an EMBL/GenBank/DDBJ whole genome shotgun (WGS) entry which is preliminary data.</text>
</comment>
<proteinExistence type="predicted"/>
<name>A0A058ZQ48_9RHOB</name>
<gene>
    <name evidence="1" type="ORF">ATO10_02920</name>
</gene>
<dbReference type="EMBL" id="AQQY01000001">
    <property type="protein sequence ID" value="KCV83678.1"/>
    <property type="molecule type" value="Genomic_DNA"/>
</dbReference>
<accession>A0A058ZQ48</accession>
<keyword evidence="2" id="KW-1185">Reference proteome</keyword>
<dbReference type="eggNOG" id="COG1652">
    <property type="taxonomic scope" value="Bacteria"/>
</dbReference>
<evidence type="ECO:0000313" key="1">
    <source>
        <dbReference type="EMBL" id="KCV83678.1"/>
    </source>
</evidence>
<dbReference type="OrthoDB" id="9809850at2"/>
<protein>
    <submittedName>
        <fullName evidence="1">Uncharacterized protein</fullName>
    </submittedName>
</protein>
<dbReference type="Proteomes" id="UP000024836">
    <property type="component" value="Unassembled WGS sequence"/>
</dbReference>
<dbReference type="STRING" id="1461693.ATO10_02920"/>
<sequence length="97" mass="11065">MFSENSRYANLSTKSFTRSDGVEVRYVSRRFVPRPEDLTFAGFETVGPAERPDHVAHRAYGEPESFWRLADAQLSFDASDLTRAPGQRLRVPMVMPE</sequence>
<dbReference type="AlphaFoldDB" id="A0A058ZQ48"/>
<reference evidence="1 2" key="1">
    <citation type="submission" date="2013-04" db="EMBL/GenBank/DDBJ databases">
        <title>Shimia sp. 22II-S11-Z10 Genome Sequencing.</title>
        <authorList>
            <person name="Lai Q."/>
            <person name="Li G."/>
            <person name="Shao Z."/>
        </authorList>
    </citation>
    <scope>NUCLEOTIDE SEQUENCE [LARGE SCALE GENOMIC DNA]</scope>
    <source>
        <strain evidence="2">22II-S11-Z10</strain>
    </source>
</reference>
<evidence type="ECO:0000313" key="2">
    <source>
        <dbReference type="Proteomes" id="UP000024836"/>
    </source>
</evidence>
<dbReference type="RefSeq" id="WP_035247764.1">
    <property type="nucleotide sequence ID" value="NZ_AQQY01000001.1"/>
</dbReference>